<proteinExistence type="predicted"/>
<accession>A0A1V5SBN1</accession>
<comment type="caution">
    <text evidence="1">The sequence shown here is derived from an EMBL/GenBank/DDBJ whole genome shotgun (WGS) entry which is preliminary data.</text>
</comment>
<dbReference type="Proteomes" id="UP000485367">
    <property type="component" value="Unassembled WGS sequence"/>
</dbReference>
<evidence type="ECO:0000313" key="1">
    <source>
        <dbReference type="EMBL" id="OQA51907.1"/>
    </source>
</evidence>
<organism evidence="1">
    <name type="scientific">candidate division WS2 bacterium ADurb.Bin280</name>
    <dbReference type="NCBI Taxonomy" id="1852829"/>
    <lineage>
        <taxon>Bacteria</taxon>
        <taxon>candidate division WS2</taxon>
    </lineage>
</organism>
<protein>
    <submittedName>
        <fullName evidence="1">Uncharacterized protein</fullName>
    </submittedName>
</protein>
<sequence>MVSPFVIIEAPAAVVAAKVDNRLSFQKPLLLSRDTPPDETVTFVFSPKLKPSSPEISELSGLAPI</sequence>
<dbReference type="EMBL" id="MWBO01000056">
    <property type="protein sequence ID" value="OQA51907.1"/>
    <property type="molecule type" value="Genomic_DNA"/>
</dbReference>
<dbReference type="AlphaFoldDB" id="A0A1V5SBN1"/>
<reference evidence="1" key="1">
    <citation type="submission" date="2017-02" db="EMBL/GenBank/DDBJ databases">
        <title>Delving into the versatile metabolic prowess of the omnipresent phylum Bacteroidetes.</title>
        <authorList>
            <person name="Nobu M.K."/>
            <person name="Mei R."/>
            <person name="Narihiro T."/>
            <person name="Kuroda K."/>
            <person name="Liu W.-T."/>
        </authorList>
    </citation>
    <scope>NUCLEOTIDE SEQUENCE</scope>
    <source>
        <strain evidence="1">ADurb.Bin280</strain>
    </source>
</reference>
<gene>
    <name evidence="1" type="ORF">BWY43_00765</name>
</gene>
<name>A0A1V5SBN1_9BACT</name>